<sequence length="89" mass="9605">MNKLFTDTLKMSFVANQVIGLRLMKIATGGAHGKRESDLMVSEKLEAAAEASLAAAMCMATGQPHRAAERALAVYAKRIDGNLTRLSKR</sequence>
<dbReference type="KEGG" id="mros:EHO51_04805"/>
<proteinExistence type="predicted"/>
<dbReference type="EMBL" id="CP034086">
    <property type="protein sequence ID" value="AZG78510.1"/>
    <property type="molecule type" value="Genomic_DNA"/>
</dbReference>
<organism evidence="1 2">
    <name type="scientific">Methylocystis rosea</name>
    <dbReference type="NCBI Taxonomy" id="173366"/>
    <lineage>
        <taxon>Bacteria</taxon>
        <taxon>Pseudomonadati</taxon>
        <taxon>Pseudomonadota</taxon>
        <taxon>Alphaproteobacteria</taxon>
        <taxon>Hyphomicrobiales</taxon>
        <taxon>Methylocystaceae</taxon>
        <taxon>Methylocystis</taxon>
    </lineage>
</organism>
<name>A0A3G8MBE0_9HYPH</name>
<reference evidence="1 2" key="1">
    <citation type="submission" date="2018-11" db="EMBL/GenBank/DDBJ databases">
        <title>Genome squencing of methanotrophic bacteria isolated from alkaline groundwater in Korea.</title>
        <authorList>
            <person name="Nguyen L.N."/>
        </authorList>
    </citation>
    <scope>NUCLEOTIDE SEQUENCE [LARGE SCALE GENOMIC DNA]</scope>
    <source>
        <strain evidence="1 2">GW6</strain>
    </source>
</reference>
<evidence type="ECO:0000313" key="2">
    <source>
        <dbReference type="Proteomes" id="UP000273982"/>
    </source>
</evidence>
<dbReference type="AlphaFoldDB" id="A0A3G8MBE0"/>
<accession>A0A3G8MBE0</accession>
<dbReference type="Proteomes" id="UP000273982">
    <property type="component" value="Chromosome"/>
</dbReference>
<protein>
    <recommendedName>
        <fullName evidence="3">Acyl-CoA dehydrogenase</fullName>
    </recommendedName>
</protein>
<evidence type="ECO:0000313" key="1">
    <source>
        <dbReference type="EMBL" id="AZG78510.1"/>
    </source>
</evidence>
<gene>
    <name evidence="1" type="ORF">EHO51_04805</name>
</gene>
<evidence type="ECO:0008006" key="3">
    <source>
        <dbReference type="Google" id="ProtNLM"/>
    </source>
</evidence>